<feature type="domain" description="YqgU-like 6-bladed beta-propeller" evidence="2">
    <location>
        <begin position="94"/>
        <end position="358"/>
    </location>
</feature>
<dbReference type="RefSeq" id="WP_244680389.1">
    <property type="nucleotide sequence ID" value="NZ_JALIRM010000001.1"/>
</dbReference>
<proteinExistence type="predicted"/>
<reference evidence="3 4" key="1">
    <citation type="submission" date="2023-07" db="EMBL/GenBank/DDBJ databases">
        <title>Genomic Encyclopedia of Type Strains, Phase IV (KMG-IV): sequencing the most valuable type-strain genomes for metagenomic binning, comparative biology and taxonomic classification.</title>
        <authorList>
            <person name="Goeker M."/>
        </authorList>
    </citation>
    <scope>NUCLEOTIDE SEQUENCE [LARGE SCALE GENOMIC DNA]</scope>
    <source>
        <strain evidence="3 4">DSM 27848</strain>
    </source>
</reference>
<keyword evidence="1" id="KW-0812">Transmembrane</keyword>
<dbReference type="EMBL" id="JAUSUO010000001">
    <property type="protein sequence ID" value="MDQ0342211.1"/>
    <property type="molecule type" value="Genomic_DNA"/>
</dbReference>
<comment type="caution">
    <text evidence="3">The sequence shown here is derived from an EMBL/GenBank/DDBJ whole genome shotgun (WGS) entry which is preliminary data.</text>
</comment>
<keyword evidence="1" id="KW-1133">Transmembrane helix</keyword>
<dbReference type="InterPro" id="IPR048421">
    <property type="entry name" value="YqgU_beta-prop"/>
</dbReference>
<gene>
    <name evidence="3" type="ORF">J2S14_001004</name>
</gene>
<evidence type="ECO:0000259" key="2">
    <source>
        <dbReference type="Pfam" id="PF21101"/>
    </source>
</evidence>
<evidence type="ECO:0000313" key="4">
    <source>
        <dbReference type="Proteomes" id="UP001232343"/>
    </source>
</evidence>
<dbReference type="PROSITE" id="PS51257">
    <property type="entry name" value="PROKAR_LIPOPROTEIN"/>
    <property type="match status" value="1"/>
</dbReference>
<dbReference type="Proteomes" id="UP001232343">
    <property type="component" value="Unassembled WGS sequence"/>
</dbReference>
<evidence type="ECO:0000313" key="3">
    <source>
        <dbReference type="EMBL" id="MDQ0342211.1"/>
    </source>
</evidence>
<feature type="transmembrane region" description="Helical" evidence="1">
    <location>
        <begin position="7"/>
        <end position="26"/>
    </location>
</feature>
<sequence length="377" mass="44328">MYRISLFNIIIGLIFIFVVSGCSITVTDAPPPDIPKKELPVEENKKEEKVITKIPEPLNIQNGSFEKVYGWLDDETVIYSYNNEGKYFLESYQLFSKHHEVIFTSEAPIMNVLIHKHSKQLFIHTSPYSHAAKVFFTDFKGNIDFSTEIDSYELIYEWNETDPSLMLVTAFFEDWSYKVHLINSKTGKIKEIEDLQPFFKWFNGNEILEQDWQPEELTFFAPVLKKSINNTSKSEIIFDEVFRFDIFANNMMTIKVEEKNKESLIYSFFDMHHKEIFNATFPNISQYSDWLIPFYSFIEKSSLFVTFVPKKHDSLEHYNEGFDLVSVDIKRHKKTTIFNDLENKPILCSEEGDLCLYGYQYEQVLNLNTGKIIQLVH</sequence>
<evidence type="ECO:0000256" key="1">
    <source>
        <dbReference type="SAM" id="Phobius"/>
    </source>
</evidence>
<organism evidence="3 4">
    <name type="scientific">Lederbergia wuyishanensis</name>
    <dbReference type="NCBI Taxonomy" id="1347903"/>
    <lineage>
        <taxon>Bacteria</taxon>
        <taxon>Bacillati</taxon>
        <taxon>Bacillota</taxon>
        <taxon>Bacilli</taxon>
        <taxon>Bacillales</taxon>
        <taxon>Bacillaceae</taxon>
        <taxon>Lederbergia</taxon>
    </lineage>
</organism>
<name>A0ABU0D1E3_9BACI</name>
<protein>
    <recommendedName>
        <fullName evidence="2">YqgU-like 6-bladed beta-propeller domain-containing protein</fullName>
    </recommendedName>
</protein>
<dbReference type="Pfam" id="PF21101">
    <property type="entry name" value="YqgU"/>
    <property type="match status" value="1"/>
</dbReference>
<accession>A0ABU0D1E3</accession>
<keyword evidence="4" id="KW-1185">Reference proteome</keyword>
<keyword evidence="1" id="KW-0472">Membrane</keyword>